<comment type="caution">
    <text evidence="1">The sequence shown here is derived from an EMBL/GenBank/DDBJ whole genome shotgun (WGS) entry which is preliminary data.</text>
</comment>
<evidence type="ECO:0000313" key="2">
    <source>
        <dbReference type="Proteomes" id="UP000077242"/>
    </source>
</evidence>
<evidence type="ECO:0000313" key="1">
    <source>
        <dbReference type="EMBL" id="OAH57305.1"/>
    </source>
</evidence>
<accession>A0AAP7FT38</accession>
<name>A0AAP7FT38_9PSED</name>
<gene>
    <name evidence="1" type="ORF">AYJ70_04255</name>
</gene>
<dbReference type="EMBL" id="LSTU01000002">
    <property type="protein sequence ID" value="OAH57305.1"/>
    <property type="molecule type" value="Genomic_DNA"/>
</dbReference>
<protein>
    <submittedName>
        <fullName evidence="1">Uncharacterized protein</fullName>
    </submittedName>
</protein>
<proteinExistence type="predicted"/>
<sequence length="160" mass="17676">MVQSQSIGICDQMAFMVENVLRFHQRGLYLKLQSAQDVSPPALLSLDWVRVSCSIERFHSSSSFRMKKACATRWVKNLATRVSVLALTCIRYQRCEAAGKAITKLPGHFIGKVNKPGALVKSNRFPSVPLNLSLANSNCCSDFLIGRFGIQGFFSSPSMG</sequence>
<dbReference type="Proteomes" id="UP000077242">
    <property type="component" value="Unassembled WGS sequence"/>
</dbReference>
<dbReference type="AlphaFoldDB" id="A0AAP7FT38"/>
<reference evidence="2" key="1">
    <citation type="submission" date="2016-02" db="EMBL/GenBank/DDBJ databases">
        <title>Dietzia cinnamea strain CD11_5 genome sequencing and assembly.</title>
        <authorList>
            <person name="Kaur G."/>
            <person name="Nair G.R."/>
            <person name="Mayilraj S."/>
        </authorList>
    </citation>
    <scope>NUCLEOTIDE SEQUENCE [LARGE SCALE GENOMIC DNA]</scope>
    <source>
        <strain evidence="2">CD10_2</strain>
    </source>
</reference>
<organism evidence="1 2">
    <name type="scientific">Pseudomonas monteilii</name>
    <dbReference type="NCBI Taxonomy" id="76759"/>
    <lineage>
        <taxon>Bacteria</taxon>
        <taxon>Pseudomonadati</taxon>
        <taxon>Pseudomonadota</taxon>
        <taxon>Gammaproteobacteria</taxon>
        <taxon>Pseudomonadales</taxon>
        <taxon>Pseudomonadaceae</taxon>
        <taxon>Pseudomonas</taxon>
    </lineage>
</organism>